<evidence type="ECO:0000313" key="2">
    <source>
        <dbReference type="EMBL" id="AWO01106.1"/>
    </source>
</evidence>
<protein>
    <recommendedName>
        <fullName evidence="4">DUF3592 domain-containing protein</fullName>
    </recommendedName>
</protein>
<reference evidence="2 3" key="1">
    <citation type="submission" date="2018-05" db="EMBL/GenBank/DDBJ databases">
        <title>Chitinophaga sp. nov., isolated from rhizosphere soil of Alhagi.</title>
        <authorList>
            <person name="Liu Y."/>
        </authorList>
    </citation>
    <scope>NUCLEOTIDE SEQUENCE [LARGE SCALE GENOMIC DNA]</scope>
    <source>
        <strain evidence="2 3">T22</strain>
    </source>
</reference>
<name>A0ABM6WAY8_9BACT</name>
<evidence type="ECO:0000313" key="3">
    <source>
        <dbReference type="Proteomes" id="UP000246099"/>
    </source>
</evidence>
<keyword evidence="1" id="KW-0812">Transmembrane</keyword>
<organism evidence="2 3">
    <name type="scientific">Chitinophaga alhagiae</name>
    <dbReference type="NCBI Taxonomy" id="2203219"/>
    <lineage>
        <taxon>Bacteria</taxon>
        <taxon>Pseudomonadati</taxon>
        <taxon>Bacteroidota</taxon>
        <taxon>Chitinophagia</taxon>
        <taxon>Chitinophagales</taxon>
        <taxon>Chitinophagaceae</taxon>
        <taxon>Chitinophaga</taxon>
    </lineage>
</organism>
<dbReference type="Proteomes" id="UP000246099">
    <property type="component" value="Chromosome"/>
</dbReference>
<evidence type="ECO:0008006" key="4">
    <source>
        <dbReference type="Google" id="ProtNLM"/>
    </source>
</evidence>
<proteinExistence type="predicted"/>
<dbReference type="EMBL" id="CP029600">
    <property type="protein sequence ID" value="AWO01106.1"/>
    <property type="molecule type" value="Genomic_DNA"/>
</dbReference>
<feature type="transmembrane region" description="Helical" evidence="1">
    <location>
        <begin position="168"/>
        <end position="188"/>
    </location>
</feature>
<keyword evidence="1" id="KW-0472">Membrane</keyword>
<keyword evidence="1" id="KW-1133">Transmembrane helix</keyword>
<gene>
    <name evidence="2" type="ORF">DLD77_05045</name>
</gene>
<sequence>MKGFWKYFWIIYALFFAIPFPMIIYYNTGYRLDDTGSNPWLALFYLLLSVVAWALVLWSFFRGFILGPVKAKQDVAYLLREGARKEAVIVRSEQKGPLVRGFHTYTLTLAFRNFAGEEIKEQLAVVDSRPEERRFEEGERVTLRIDERLKTNPLLVLDDARAELRPGVLFLLMLAWLAIAAAVVWYYMYAYGVQHNGKGWRFLVFYHPLVLCPLILLFTRFGIGRLLGMLTGIPQNAQQLKYYGRRTSATVLSASQTGTYINNQPQVRFELQYTDRLGQSHTATLKKVVPLINMGITQMPRLPVFYLEEKPGQVALASDPDS</sequence>
<evidence type="ECO:0000256" key="1">
    <source>
        <dbReference type="SAM" id="Phobius"/>
    </source>
</evidence>
<feature type="transmembrane region" description="Helical" evidence="1">
    <location>
        <begin position="7"/>
        <end position="28"/>
    </location>
</feature>
<keyword evidence="3" id="KW-1185">Reference proteome</keyword>
<feature type="transmembrane region" description="Helical" evidence="1">
    <location>
        <begin position="200"/>
        <end position="219"/>
    </location>
</feature>
<accession>A0ABM6WAY8</accession>
<dbReference type="RefSeq" id="WP_119077306.1">
    <property type="nucleotide sequence ID" value="NZ_CP029600.1"/>
</dbReference>
<feature type="transmembrane region" description="Helical" evidence="1">
    <location>
        <begin position="40"/>
        <end position="61"/>
    </location>
</feature>